<gene>
    <name evidence="1" type="ORF">ERS013201_02181</name>
</gene>
<sequence length="43" mass="5197">MLIGHRNPARFHARHRTGHHVDHGINLFLFKIGSRAYRQEHRR</sequence>
<organism evidence="1 2">
    <name type="scientific">Vibrio cholerae</name>
    <dbReference type="NCBI Taxonomy" id="666"/>
    <lineage>
        <taxon>Bacteria</taxon>
        <taxon>Pseudomonadati</taxon>
        <taxon>Pseudomonadota</taxon>
        <taxon>Gammaproteobacteria</taxon>
        <taxon>Vibrionales</taxon>
        <taxon>Vibrionaceae</taxon>
        <taxon>Vibrio</taxon>
    </lineage>
</organism>
<proteinExistence type="predicted"/>
<name>A0A655XYS8_VIBCL</name>
<evidence type="ECO:0000313" key="1">
    <source>
        <dbReference type="EMBL" id="CSC25863.1"/>
    </source>
</evidence>
<evidence type="ECO:0000313" key="2">
    <source>
        <dbReference type="Proteomes" id="UP000046067"/>
    </source>
</evidence>
<dbReference type="AlphaFoldDB" id="A0A655XYS8"/>
<dbReference type="EMBL" id="CWQJ01000012">
    <property type="protein sequence ID" value="CSC25863.1"/>
    <property type="molecule type" value="Genomic_DNA"/>
</dbReference>
<dbReference type="Proteomes" id="UP000046067">
    <property type="component" value="Unassembled WGS sequence"/>
</dbReference>
<reference evidence="1 2" key="1">
    <citation type="submission" date="2015-07" db="EMBL/GenBank/DDBJ databases">
        <authorList>
            <consortium name="Pathogen Informatics"/>
        </authorList>
    </citation>
    <scope>NUCLEOTIDE SEQUENCE [LARGE SCALE GENOMIC DNA]</scope>
    <source>
        <strain evidence="1 2">A325</strain>
    </source>
</reference>
<protein>
    <submittedName>
        <fullName evidence="1">Uncharacterized protein</fullName>
    </submittedName>
</protein>
<accession>A0A655XYS8</accession>